<evidence type="ECO:0008006" key="4">
    <source>
        <dbReference type="Google" id="ProtNLM"/>
    </source>
</evidence>
<sequence length="146" mass="16186">MTSHIAIPAAPNLRIGLPLICLLLTLAGCTAQGPRYDSEPEWEPSRKPPAAQTPSQTRPMPPAQPQPPKQAPRMKAHPRFAPPPGGNCYWDTGLGVYVLQGERNVFYRERVYYRWDGNWSYSNGPQGPWQPTDASGVPAGLGRHFR</sequence>
<dbReference type="Proteomes" id="UP000015503">
    <property type="component" value="Chromosome"/>
</dbReference>
<evidence type="ECO:0000313" key="2">
    <source>
        <dbReference type="EMBL" id="BAN49690.1"/>
    </source>
</evidence>
<dbReference type="STRING" id="1245471.PCA10_39580"/>
<accession>S6ALM1</accession>
<proteinExistence type="predicted"/>
<reference evidence="2 3" key="1">
    <citation type="journal article" date="2013" name="Genome Announc.">
        <title>Complete Genome Sequence of the Carbazole Degrader Pseudomonas resinovorans Strain CA10 (NBRC 106553).</title>
        <authorList>
            <person name="Shintani M."/>
            <person name="Hosoyama A."/>
            <person name="Ohji S."/>
            <person name="Tsuchikane K."/>
            <person name="Takarada H."/>
            <person name="Yamazoe A."/>
            <person name="Fujita N."/>
            <person name="Nojiri H."/>
        </authorList>
    </citation>
    <scope>NUCLEOTIDE SEQUENCE [LARGE SCALE GENOMIC DNA]</scope>
    <source>
        <strain evidence="2 3">NBRC 106553</strain>
    </source>
</reference>
<keyword evidence="3" id="KW-1185">Reference proteome</keyword>
<dbReference type="RefSeq" id="WP_016493825.1">
    <property type="nucleotide sequence ID" value="NC_021499.1"/>
</dbReference>
<feature type="compositionally biased region" description="Pro residues" evidence="1">
    <location>
        <begin position="59"/>
        <end position="70"/>
    </location>
</feature>
<evidence type="ECO:0000256" key="1">
    <source>
        <dbReference type="SAM" id="MobiDB-lite"/>
    </source>
</evidence>
<dbReference type="EMBL" id="AP013068">
    <property type="protein sequence ID" value="BAN49690.1"/>
    <property type="molecule type" value="Genomic_DNA"/>
</dbReference>
<gene>
    <name evidence="2" type="ORF">PCA10_39580</name>
</gene>
<evidence type="ECO:0000313" key="3">
    <source>
        <dbReference type="Proteomes" id="UP000015503"/>
    </source>
</evidence>
<protein>
    <recommendedName>
        <fullName evidence="4">Lipoprotein</fullName>
    </recommendedName>
</protein>
<dbReference type="KEGG" id="pre:PCA10_39580"/>
<name>S6ALM1_METRE</name>
<feature type="region of interest" description="Disordered" evidence="1">
    <location>
        <begin position="34"/>
        <end position="82"/>
    </location>
</feature>
<dbReference type="HOGENOM" id="CLU_1936261_0_0_6"/>
<organism evidence="2 3">
    <name type="scientific">Metapseudomonas resinovorans NBRC 106553</name>
    <dbReference type="NCBI Taxonomy" id="1245471"/>
    <lineage>
        <taxon>Bacteria</taxon>
        <taxon>Pseudomonadati</taxon>
        <taxon>Pseudomonadota</taxon>
        <taxon>Gammaproteobacteria</taxon>
        <taxon>Pseudomonadales</taxon>
        <taxon>Pseudomonadaceae</taxon>
        <taxon>Metapseudomonas</taxon>
    </lineage>
</organism>
<dbReference type="PATRIC" id="fig|1245471.3.peg.3999"/>
<dbReference type="AlphaFoldDB" id="S6ALM1"/>
<dbReference type="eggNOG" id="ENOG503178P">
    <property type="taxonomic scope" value="Bacteria"/>
</dbReference>
<dbReference type="OrthoDB" id="5735490at2"/>